<comment type="caution">
    <text evidence="2">The sequence shown here is derived from an EMBL/GenBank/DDBJ whole genome shotgun (WGS) entry which is preliminary data.</text>
</comment>
<proteinExistence type="predicted"/>
<reference evidence="2" key="1">
    <citation type="submission" date="2018-05" db="EMBL/GenBank/DDBJ databases">
        <title>Draft genome of Mucuna pruriens seed.</title>
        <authorList>
            <person name="Nnadi N.E."/>
            <person name="Vos R."/>
            <person name="Hasami M.H."/>
            <person name="Devisetty U.K."/>
            <person name="Aguiy J.C."/>
        </authorList>
    </citation>
    <scope>NUCLEOTIDE SEQUENCE [LARGE SCALE GENOMIC DNA]</scope>
    <source>
        <strain evidence="2">JCA_2017</strain>
    </source>
</reference>
<evidence type="ECO:0000313" key="2">
    <source>
        <dbReference type="EMBL" id="RDX78571.1"/>
    </source>
</evidence>
<dbReference type="Proteomes" id="UP000257109">
    <property type="component" value="Unassembled WGS sequence"/>
</dbReference>
<evidence type="ECO:0000256" key="1">
    <source>
        <dbReference type="SAM" id="Phobius"/>
    </source>
</evidence>
<protein>
    <recommendedName>
        <fullName evidence="4">Retrotransposon gag domain-containing protein</fullName>
    </recommendedName>
</protein>
<dbReference type="EMBL" id="QJKJ01008824">
    <property type="protein sequence ID" value="RDX78571.1"/>
    <property type="molecule type" value="Genomic_DNA"/>
</dbReference>
<dbReference type="PANTHER" id="PTHR37610">
    <property type="entry name" value="CCHC-TYPE DOMAIN-CONTAINING PROTEIN"/>
    <property type="match status" value="1"/>
</dbReference>
<evidence type="ECO:0008006" key="4">
    <source>
        <dbReference type="Google" id="ProtNLM"/>
    </source>
</evidence>
<keyword evidence="1" id="KW-0812">Transmembrane</keyword>
<dbReference type="PANTHER" id="PTHR37610:SF55">
    <property type="entry name" value="RETROTRANSPOSON COPIA-LIKE N-TERMINAL DOMAIN-CONTAINING PROTEIN"/>
    <property type="match status" value="1"/>
</dbReference>
<accession>A0A371FJY8</accession>
<dbReference type="OrthoDB" id="1430794at2759"/>
<feature type="non-terminal residue" evidence="2">
    <location>
        <position position="1"/>
    </location>
</feature>
<feature type="transmembrane region" description="Helical" evidence="1">
    <location>
        <begin position="20"/>
        <end position="37"/>
    </location>
</feature>
<sequence length="188" mass="21681">ISQNKKKTLISYTREKIQQLYSFPLLSMVSIILRGHLRCKVLLAIRTRFLFIDGNIPIPDNFDPNFDLWEHCNNLVHSWLINSVFSSIAASIVDVDSAADVWKDLRKIFTSFKQDSLCVTDYFTELKVIWENLENYRPTQNCTCTVKCRCKASKDLKKCNQEDCVHCEIASFAHGPLATLNRVFSKVI</sequence>
<organism evidence="2 3">
    <name type="scientific">Mucuna pruriens</name>
    <name type="common">Velvet bean</name>
    <name type="synonym">Dolichos pruriens</name>
    <dbReference type="NCBI Taxonomy" id="157652"/>
    <lineage>
        <taxon>Eukaryota</taxon>
        <taxon>Viridiplantae</taxon>
        <taxon>Streptophyta</taxon>
        <taxon>Embryophyta</taxon>
        <taxon>Tracheophyta</taxon>
        <taxon>Spermatophyta</taxon>
        <taxon>Magnoliopsida</taxon>
        <taxon>eudicotyledons</taxon>
        <taxon>Gunneridae</taxon>
        <taxon>Pentapetalae</taxon>
        <taxon>rosids</taxon>
        <taxon>fabids</taxon>
        <taxon>Fabales</taxon>
        <taxon>Fabaceae</taxon>
        <taxon>Papilionoideae</taxon>
        <taxon>50 kb inversion clade</taxon>
        <taxon>NPAAA clade</taxon>
        <taxon>indigoferoid/millettioid clade</taxon>
        <taxon>Phaseoleae</taxon>
        <taxon>Mucuna</taxon>
    </lineage>
</organism>
<keyword evidence="1" id="KW-1133">Transmembrane helix</keyword>
<dbReference type="AlphaFoldDB" id="A0A371FJY8"/>
<gene>
    <name evidence="2" type="ORF">CR513_41136</name>
</gene>
<evidence type="ECO:0000313" key="3">
    <source>
        <dbReference type="Proteomes" id="UP000257109"/>
    </source>
</evidence>
<keyword evidence="1" id="KW-0472">Membrane</keyword>
<name>A0A371FJY8_MUCPR</name>
<keyword evidence="3" id="KW-1185">Reference proteome</keyword>